<sequence length="275" mass="31543">MRLPDTLSSLHMLSPLEHHGWIYPLFQWMSRHKEPDGSPSLTHIREMVLCTFASYLPPVNMYLTSHCAGLRRFYLVLGRDFFFQQGLLAYASTVTFTLRFWDFVPDAEKLICLDQLPSLQLIALSGHAPEKRPRLARFAHCLHHLRASHLETVGFDICVGDLENGDLEVFLPLVDILFTSQVTIPEENAISETARFPRLQNVIVNLFVSASGPSGEMDVMSSSEEQILKEWVERSMPRCRESGLLIMKALCEDAEKVFLRRDIKSYYDKLLLSRQ</sequence>
<dbReference type="EMBL" id="ML179130">
    <property type="protein sequence ID" value="THU98783.1"/>
    <property type="molecule type" value="Genomic_DNA"/>
</dbReference>
<name>A0A4S8MA48_DENBC</name>
<evidence type="ECO:0000313" key="2">
    <source>
        <dbReference type="Proteomes" id="UP000297245"/>
    </source>
</evidence>
<keyword evidence="2" id="KW-1185">Reference proteome</keyword>
<gene>
    <name evidence="1" type="ORF">K435DRAFT_521631</name>
</gene>
<protein>
    <submittedName>
        <fullName evidence="1">Uncharacterized protein</fullName>
    </submittedName>
</protein>
<organism evidence="1 2">
    <name type="scientific">Dendrothele bispora (strain CBS 962.96)</name>
    <dbReference type="NCBI Taxonomy" id="1314807"/>
    <lineage>
        <taxon>Eukaryota</taxon>
        <taxon>Fungi</taxon>
        <taxon>Dikarya</taxon>
        <taxon>Basidiomycota</taxon>
        <taxon>Agaricomycotina</taxon>
        <taxon>Agaricomycetes</taxon>
        <taxon>Agaricomycetidae</taxon>
        <taxon>Agaricales</taxon>
        <taxon>Agaricales incertae sedis</taxon>
        <taxon>Dendrothele</taxon>
    </lineage>
</organism>
<dbReference type="Proteomes" id="UP000297245">
    <property type="component" value="Unassembled WGS sequence"/>
</dbReference>
<evidence type="ECO:0000313" key="1">
    <source>
        <dbReference type="EMBL" id="THU98783.1"/>
    </source>
</evidence>
<accession>A0A4S8MA48</accession>
<proteinExistence type="predicted"/>
<reference evidence="1 2" key="1">
    <citation type="journal article" date="2019" name="Nat. Ecol. Evol.">
        <title>Megaphylogeny resolves global patterns of mushroom evolution.</title>
        <authorList>
            <person name="Varga T."/>
            <person name="Krizsan K."/>
            <person name="Foldi C."/>
            <person name="Dima B."/>
            <person name="Sanchez-Garcia M."/>
            <person name="Sanchez-Ramirez S."/>
            <person name="Szollosi G.J."/>
            <person name="Szarkandi J.G."/>
            <person name="Papp V."/>
            <person name="Albert L."/>
            <person name="Andreopoulos W."/>
            <person name="Angelini C."/>
            <person name="Antonin V."/>
            <person name="Barry K.W."/>
            <person name="Bougher N.L."/>
            <person name="Buchanan P."/>
            <person name="Buyck B."/>
            <person name="Bense V."/>
            <person name="Catcheside P."/>
            <person name="Chovatia M."/>
            <person name="Cooper J."/>
            <person name="Damon W."/>
            <person name="Desjardin D."/>
            <person name="Finy P."/>
            <person name="Geml J."/>
            <person name="Haridas S."/>
            <person name="Hughes K."/>
            <person name="Justo A."/>
            <person name="Karasinski D."/>
            <person name="Kautmanova I."/>
            <person name="Kiss B."/>
            <person name="Kocsube S."/>
            <person name="Kotiranta H."/>
            <person name="LaButti K.M."/>
            <person name="Lechner B.E."/>
            <person name="Liimatainen K."/>
            <person name="Lipzen A."/>
            <person name="Lukacs Z."/>
            <person name="Mihaltcheva S."/>
            <person name="Morgado L.N."/>
            <person name="Niskanen T."/>
            <person name="Noordeloos M.E."/>
            <person name="Ohm R.A."/>
            <person name="Ortiz-Santana B."/>
            <person name="Ovrebo C."/>
            <person name="Racz N."/>
            <person name="Riley R."/>
            <person name="Savchenko A."/>
            <person name="Shiryaev A."/>
            <person name="Soop K."/>
            <person name="Spirin V."/>
            <person name="Szebenyi C."/>
            <person name="Tomsovsky M."/>
            <person name="Tulloss R.E."/>
            <person name="Uehling J."/>
            <person name="Grigoriev I.V."/>
            <person name="Vagvolgyi C."/>
            <person name="Papp T."/>
            <person name="Martin F.M."/>
            <person name="Miettinen O."/>
            <person name="Hibbett D.S."/>
            <person name="Nagy L.G."/>
        </authorList>
    </citation>
    <scope>NUCLEOTIDE SEQUENCE [LARGE SCALE GENOMIC DNA]</scope>
    <source>
        <strain evidence="1 2">CBS 962.96</strain>
    </source>
</reference>
<dbReference type="AlphaFoldDB" id="A0A4S8MA48"/>